<reference evidence="2 3" key="1">
    <citation type="journal article" date="2018" name="Sci. Data">
        <title>The draft genome sequence of cork oak.</title>
        <authorList>
            <person name="Ramos A.M."/>
            <person name="Usie A."/>
            <person name="Barbosa P."/>
            <person name="Barros P.M."/>
            <person name="Capote T."/>
            <person name="Chaves I."/>
            <person name="Simoes F."/>
            <person name="Abreu I."/>
            <person name="Carrasquinho I."/>
            <person name="Faro C."/>
            <person name="Guimaraes J.B."/>
            <person name="Mendonca D."/>
            <person name="Nobrega F."/>
            <person name="Rodrigues L."/>
            <person name="Saibo N.J.M."/>
            <person name="Varela M.C."/>
            <person name="Egas C."/>
            <person name="Matos J."/>
            <person name="Miguel C.M."/>
            <person name="Oliveira M.M."/>
            <person name="Ricardo C.P."/>
            <person name="Goncalves S."/>
        </authorList>
    </citation>
    <scope>NUCLEOTIDE SEQUENCE [LARGE SCALE GENOMIC DNA]</scope>
    <source>
        <strain evidence="3">cv. HL8</strain>
    </source>
</reference>
<keyword evidence="3" id="KW-1185">Reference proteome</keyword>
<dbReference type="GO" id="GO:0004523">
    <property type="term" value="F:RNA-DNA hybrid ribonuclease activity"/>
    <property type="evidence" value="ECO:0007669"/>
    <property type="project" value="InterPro"/>
</dbReference>
<dbReference type="PANTHER" id="PTHR47723:SF19">
    <property type="entry name" value="POLYNUCLEOTIDYL TRANSFERASE, RIBONUCLEASE H-LIKE SUPERFAMILY PROTEIN"/>
    <property type="match status" value="1"/>
</dbReference>
<dbReference type="Proteomes" id="UP000237347">
    <property type="component" value="Unassembled WGS sequence"/>
</dbReference>
<dbReference type="AlphaFoldDB" id="A0AAW0IN51"/>
<gene>
    <name evidence="2" type="ORF">CFP56_001073</name>
</gene>
<dbReference type="InterPro" id="IPR036397">
    <property type="entry name" value="RNaseH_sf"/>
</dbReference>
<dbReference type="Gene3D" id="3.30.420.10">
    <property type="entry name" value="Ribonuclease H-like superfamily/Ribonuclease H"/>
    <property type="match status" value="1"/>
</dbReference>
<dbReference type="InterPro" id="IPR002156">
    <property type="entry name" value="RNaseH_domain"/>
</dbReference>
<organism evidence="2 3">
    <name type="scientific">Quercus suber</name>
    <name type="common">Cork oak</name>
    <dbReference type="NCBI Taxonomy" id="58331"/>
    <lineage>
        <taxon>Eukaryota</taxon>
        <taxon>Viridiplantae</taxon>
        <taxon>Streptophyta</taxon>
        <taxon>Embryophyta</taxon>
        <taxon>Tracheophyta</taxon>
        <taxon>Spermatophyta</taxon>
        <taxon>Magnoliopsida</taxon>
        <taxon>eudicotyledons</taxon>
        <taxon>Gunneridae</taxon>
        <taxon>Pentapetalae</taxon>
        <taxon>rosids</taxon>
        <taxon>fabids</taxon>
        <taxon>Fagales</taxon>
        <taxon>Fagaceae</taxon>
        <taxon>Quercus</taxon>
    </lineage>
</organism>
<evidence type="ECO:0000313" key="3">
    <source>
        <dbReference type="Proteomes" id="UP000237347"/>
    </source>
</evidence>
<dbReference type="InterPro" id="IPR012337">
    <property type="entry name" value="RNaseH-like_sf"/>
</dbReference>
<name>A0AAW0IN51_QUESU</name>
<dbReference type="CDD" id="cd06222">
    <property type="entry name" value="RNase_H_like"/>
    <property type="match status" value="1"/>
</dbReference>
<evidence type="ECO:0000259" key="1">
    <source>
        <dbReference type="Pfam" id="PF13456"/>
    </source>
</evidence>
<proteinExistence type="predicted"/>
<accession>A0AAW0IN51</accession>
<dbReference type="Pfam" id="PF13456">
    <property type="entry name" value="RVT_3"/>
    <property type="match status" value="1"/>
</dbReference>
<dbReference type="InterPro" id="IPR044730">
    <property type="entry name" value="RNase_H-like_dom_plant"/>
</dbReference>
<dbReference type="EMBL" id="PKMF04000976">
    <property type="protein sequence ID" value="KAK7815858.1"/>
    <property type="molecule type" value="Genomic_DNA"/>
</dbReference>
<dbReference type="PANTHER" id="PTHR47723">
    <property type="entry name" value="OS05G0353850 PROTEIN"/>
    <property type="match status" value="1"/>
</dbReference>
<evidence type="ECO:0000313" key="2">
    <source>
        <dbReference type="EMBL" id="KAK7815858.1"/>
    </source>
</evidence>
<dbReference type="SUPFAM" id="SSF53098">
    <property type="entry name" value="Ribonuclease H-like"/>
    <property type="match status" value="1"/>
</dbReference>
<dbReference type="InterPro" id="IPR053151">
    <property type="entry name" value="RNase_H-like"/>
</dbReference>
<protein>
    <submittedName>
        <fullName evidence="2">Ribonuclease h protein</fullName>
    </submittedName>
</protein>
<dbReference type="GO" id="GO:0003676">
    <property type="term" value="F:nucleic acid binding"/>
    <property type="evidence" value="ECO:0007669"/>
    <property type="project" value="InterPro"/>
</dbReference>
<sequence length="130" mass="13828">MFLGLSQFGPALVSWFGPRKCFSVISILRLGSCEFGACNIAELWGLREGLALCVDVHAQAVEVELDAAAAISLISCNSRSNGDFSGLVDDCRDLLLQLPQAKVVHCYREANFCADALAKLGASSSDAAKM</sequence>
<comment type="caution">
    <text evidence="2">The sequence shown here is derived from an EMBL/GenBank/DDBJ whole genome shotgun (WGS) entry which is preliminary data.</text>
</comment>
<feature type="domain" description="RNase H type-1" evidence="1">
    <location>
        <begin position="39"/>
        <end position="120"/>
    </location>
</feature>